<dbReference type="PANTHER" id="PTHR30404">
    <property type="entry name" value="N-ACETYLMURAMOYL-L-ALANINE AMIDASE"/>
    <property type="match status" value="1"/>
</dbReference>
<keyword evidence="5" id="KW-1185">Reference proteome</keyword>
<dbReference type="STRING" id="1960309.SAMN03159343_0823"/>
<dbReference type="CDD" id="cd02696">
    <property type="entry name" value="MurNAc-LAA"/>
    <property type="match status" value="1"/>
</dbReference>
<name>A0A1G4XFH2_9ACTN</name>
<gene>
    <name evidence="4" type="ORF">SAMN03159343_0823</name>
</gene>
<protein>
    <submittedName>
        <fullName evidence="4">N-acetylmuramoyl-L-alanine amidase</fullName>
    </submittedName>
</protein>
<dbReference type="GO" id="GO:0030288">
    <property type="term" value="C:outer membrane-bounded periplasmic space"/>
    <property type="evidence" value="ECO:0007669"/>
    <property type="project" value="TreeGrafter"/>
</dbReference>
<dbReference type="InterPro" id="IPR050695">
    <property type="entry name" value="N-acetylmuramoyl_amidase_3"/>
</dbReference>
<sequence>MRTRVCGGSDNPPYAAGVRRAAAVLTASALLLAGCGGTDPAAAPASATATSARTTSAVPSTAGPSTAAPTTDAPPTTTPAPTTPAAPAPVVVLDPGHNGGNAANPGAINAPVPDGTGGTKPCNTTGTSTDAGYPEHAFTWDTALRVRDLLTAAGVQVVLTRDDDTGVGPCVDVRGQLGAQVGAAAFVGIHGDGAAPGGRGFHVITSSIDPGGAAVATATQQLALALRDSLIAVEPVSDYLGSDGLDSRGDLAGLNLNTVPAVYVECGNMRNAADAAAMSSEAGRQAFAEQLAAGVLTYLGR</sequence>
<evidence type="ECO:0000256" key="2">
    <source>
        <dbReference type="SAM" id="MobiDB-lite"/>
    </source>
</evidence>
<dbReference type="Proteomes" id="UP000198981">
    <property type="component" value="Unassembled WGS sequence"/>
</dbReference>
<dbReference type="PANTHER" id="PTHR30404:SF0">
    <property type="entry name" value="N-ACETYLMURAMOYL-L-ALANINE AMIDASE AMIC"/>
    <property type="match status" value="1"/>
</dbReference>
<evidence type="ECO:0000256" key="1">
    <source>
        <dbReference type="ARBA" id="ARBA00022801"/>
    </source>
</evidence>
<dbReference type="SMART" id="SM00646">
    <property type="entry name" value="Ami_3"/>
    <property type="match status" value="1"/>
</dbReference>
<dbReference type="PROSITE" id="PS51257">
    <property type="entry name" value="PROKAR_LIPOPROTEIN"/>
    <property type="match status" value="1"/>
</dbReference>
<dbReference type="SUPFAM" id="SSF53187">
    <property type="entry name" value="Zn-dependent exopeptidases"/>
    <property type="match status" value="1"/>
</dbReference>
<dbReference type="GO" id="GO:0009253">
    <property type="term" value="P:peptidoglycan catabolic process"/>
    <property type="evidence" value="ECO:0007669"/>
    <property type="project" value="InterPro"/>
</dbReference>
<keyword evidence="1" id="KW-0378">Hydrolase</keyword>
<evidence type="ECO:0000259" key="3">
    <source>
        <dbReference type="SMART" id="SM00646"/>
    </source>
</evidence>
<dbReference type="InterPro" id="IPR002508">
    <property type="entry name" value="MurNAc-LAA_cat"/>
</dbReference>
<dbReference type="OrthoDB" id="3268878at2"/>
<reference evidence="5" key="1">
    <citation type="submission" date="2016-10" db="EMBL/GenBank/DDBJ databases">
        <authorList>
            <person name="Varghese N."/>
            <person name="Submissions S."/>
        </authorList>
    </citation>
    <scope>NUCLEOTIDE SEQUENCE [LARGE SCALE GENOMIC DNA]</scope>
    <source>
        <strain evidence="5">DSM 45722</strain>
    </source>
</reference>
<dbReference type="GO" id="GO:0008745">
    <property type="term" value="F:N-acetylmuramoyl-L-alanine amidase activity"/>
    <property type="evidence" value="ECO:0007669"/>
    <property type="project" value="InterPro"/>
</dbReference>
<feature type="region of interest" description="Disordered" evidence="2">
    <location>
        <begin position="39"/>
        <end position="86"/>
    </location>
</feature>
<dbReference type="Gene3D" id="3.40.630.40">
    <property type="entry name" value="Zn-dependent exopeptidases"/>
    <property type="match status" value="1"/>
</dbReference>
<evidence type="ECO:0000313" key="5">
    <source>
        <dbReference type="Proteomes" id="UP000198981"/>
    </source>
</evidence>
<proteinExistence type="predicted"/>
<dbReference type="AlphaFoldDB" id="A0A1G4XFH2"/>
<accession>A0A1G4XFH2</accession>
<feature type="compositionally biased region" description="Pro residues" evidence="2">
    <location>
        <begin position="76"/>
        <end position="86"/>
    </location>
</feature>
<evidence type="ECO:0000313" key="4">
    <source>
        <dbReference type="EMBL" id="SCX39886.1"/>
    </source>
</evidence>
<dbReference type="EMBL" id="FMUH01000001">
    <property type="protein sequence ID" value="SCX39886.1"/>
    <property type="molecule type" value="Genomic_DNA"/>
</dbReference>
<feature type="domain" description="MurNAc-LAA" evidence="3">
    <location>
        <begin position="175"/>
        <end position="296"/>
    </location>
</feature>
<dbReference type="Pfam" id="PF01520">
    <property type="entry name" value="Amidase_3"/>
    <property type="match status" value="1"/>
</dbReference>
<organism evidence="4 5">
    <name type="scientific">Klenkia marina</name>
    <dbReference type="NCBI Taxonomy" id="1960309"/>
    <lineage>
        <taxon>Bacteria</taxon>
        <taxon>Bacillati</taxon>
        <taxon>Actinomycetota</taxon>
        <taxon>Actinomycetes</taxon>
        <taxon>Geodermatophilales</taxon>
        <taxon>Geodermatophilaceae</taxon>
        <taxon>Klenkia</taxon>
    </lineage>
</organism>
<feature type="compositionally biased region" description="Low complexity" evidence="2">
    <location>
        <begin position="40"/>
        <end position="75"/>
    </location>
</feature>